<dbReference type="EMBL" id="BPLQ01011919">
    <property type="protein sequence ID" value="GIY61114.1"/>
    <property type="molecule type" value="Genomic_DNA"/>
</dbReference>
<feature type="region of interest" description="Disordered" evidence="1">
    <location>
        <begin position="1"/>
        <end position="25"/>
    </location>
</feature>
<keyword evidence="3" id="KW-1185">Reference proteome</keyword>
<evidence type="ECO:0000313" key="2">
    <source>
        <dbReference type="EMBL" id="GIY61114.1"/>
    </source>
</evidence>
<evidence type="ECO:0000313" key="3">
    <source>
        <dbReference type="Proteomes" id="UP001054837"/>
    </source>
</evidence>
<comment type="caution">
    <text evidence="2">The sequence shown here is derived from an EMBL/GenBank/DDBJ whole genome shotgun (WGS) entry which is preliminary data.</text>
</comment>
<reference evidence="2 3" key="1">
    <citation type="submission" date="2021-06" db="EMBL/GenBank/DDBJ databases">
        <title>Caerostris darwini draft genome.</title>
        <authorList>
            <person name="Kono N."/>
            <person name="Arakawa K."/>
        </authorList>
    </citation>
    <scope>NUCLEOTIDE SEQUENCE [LARGE SCALE GENOMIC DNA]</scope>
</reference>
<evidence type="ECO:0000256" key="1">
    <source>
        <dbReference type="SAM" id="MobiDB-lite"/>
    </source>
</evidence>
<organism evidence="2 3">
    <name type="scientific">Caerostris darwini</name>
    <dbReference type="NCBI Taxonomy" id="1538125"/>
    <lineage>
        <taxon>Eukaryota</taxon>
        <taxon>Metazoa</taxon>
        <taxon>Ecdysozoa</taxon>
        <taxon>Arthropoda</taxon>
        <taxon>Chelicerata</taxon>
        <taxon>Arachnida</taxon>
        <taxon>Araneae</taxon>
        <taxon>Araneomorphae</taxon>
        <taxon>Entelegynae</taxon>
        <taxon>Araneoidea</taxon>
        <taxon>Araneidae</taxon>
        <taxon>Caerostris</taxon>
    </lineage>
</organism>
<proteinExistence type="predicted"/>
<dbReference type="AlphaFoldDB" id="A0AAV4UUN0"/>
<protein>
    <submittedName>
        <fullName evidence="2">Uncharacterized protein</fullName>
    </submittedName>
</protein>
<accession>A0AAV4UUN0</accession>
<dbReference type="Proteomes" id="UP001054837">
    <property type="component" value="Unassembled WGS sequence"/>
</dbReference>
<sequence length="105" mass="12091">MAVERQTEPNPTLYEQPPRRVTKEGDCLPRGGVHLLHLRMVVYFSQIFQESEFTGICLTVRYYVGGGVISVAFEDEKCVDFRDISFESFCCIRGSWEEYITPSDI</sequence>
<gene>
    <name evidence="2" type="ORF">CDAR_430361</name>
</gene>
<name>A0AAV4UUN0_9ARAC</name>